<name>A0A7C6E942_DESAE</name>
<accession>A0A7C6E942</accession>
<dbReference type="GO" id="GO:0016020">
    <property type="term" value="C:membrane"/>
    <property type="evidence" value="ECO:0007669"/>
    <property type="project" value="InterPro"/>
</dbReference>
<dbReference type="EMBL" id="DRZX01000304">
    <property type="protein sequence ID" value="HHS49451.1"/>
    <property type="molecule type" value="Genomic_DNA"/>
</dbReference>
<organism evidence="1">
    <name type="scientific">Desulfurella acetivorans</name>
    <dbReference type="NCBI Taxonomy" id="33002"/>
    <lineage>
        <taxon>Bacteria</taxon>
        <taxon>Pseudomonadati</taxon>
        <taxon>Campylobacterota</taxon>
        <taxon>Desulfurellia</taxon>
        <taxon>Desulfurellales</taxon>
        <taxon>Desulfurellaceae</taxon>
        <taxon>Desulfurella</taxon>
    </lineage>
</organism>
<protein>
    <submittedName>
        <fullName evidence="1">Efflux RND transporter permease subunit</fullName>
    </submittedName>
</protein>
<proteinExistence type="predicted"/>
<reference evidence="1" key="1">
    <citation type="journal article" date="2020" name="mSystems">
        <title>Genome- and Community-Level Interaction Insights into Carbon Utilization and Element Cycling Functions of Hydrothermarchaeota in Hydrothermal Sediment.</title>
        <authorList>
            <person name="Zhou Z."/>
            <person name="Liu Y."/>
            <person name="Xu W."/>
            <person name="Pan J."/>
            <person name="Luo Z.H."/>
            <person name="Li M."/>
        </authorList>
    </citation>
    <scope>NUCLEOTIDE SEQUENCE [LARGE SCALE GENOMIC DNA]</scope>
    <source>
        <strain evidence="1">SpSt-1135</strain>
    </source>
</reference>
<sequence>MISVIALAGIVVRNSLLLIDFMLDYMAKGNSLEDSLIEAGAVRFRPILLNSTSYCFWLCHNDYRSCIWRTCYITCIWYIYINRINTNCDPINLLHLAN</sequence>
<dbReference type="GO" id="GO:0022857">
    <property type="term" value="F:transmembrane transporter activity"/>
    <property type="evidence" value="ECO:0007669"/>
    <property type="project" value="InterPro"/>
</dbReference>
<dbReference type="AlphaFoldDB" id="A0A7C6E942"/>
<evidence type="ECO:0000313" key="1">
    <source>
        <dbReference type="EMBL" id="HHS49451.1"/>
    </source>
</evidence>
<gene>
    <name evidence="1" type="ORF">ENM99_06435</name>
</gene>
<dbReference type="Gene3D" id="1.20.1640.10">
    <property type="entry name" value="Multidrug efflux transporter AcrB transmembrane domain"/>
    <property type="match status" value="1"/>
</dbReference>
<dbReference type="Proteomes" id="UP000886400">
    <property type="component" value="Unassembled WGS sequence"/>
</dbReference>
<dbReference type="Pfam" id="PF00873">
    <property type="entry name" value="ACR_tran"/>
    <property type="match status" value="1"/>
</dbReference>
<comment type="caution">
    <text evidence="1">The sequence shown here is derived from an EMBL/GenBank/DDBJ whole genome shotgun (WGS) entry which is preliminary data.</text>
</comment>
<dbReference type="InterPro" id="IPR001036">
    <property type="entry name" value="Acrflvin-R"/>
</dbReference>
<dbReference type="SUPFAM" id="SSF82866">
    <property type="entry name" value="Multidrug efflux transporter AcrB transmembrane domain"/>
    <property type="match status" value="1"/>
</dbReference>